<evidence type="ECO:0000256" key="1">
    <source>
        <dbReference type="SAM" id="Phobius"/>
    </source>
</evidence>
<protein>
    <submittedName>
        <fullName evidence="2">Uncharacterized protein</fullName>
    </submittedName>
</protein>
<feature type="transmembrane region" description="Helical" evidence="1">
    <location>
        <begin position="12"/>
        <end position="28"/>
    </location>
</feature>
<evidence type="ECO:0000313" key="2">
    <source>
        <dbReference type="EMBL" id="GAH17106.1"/>
    </source>
</evidence>
<reference evidence="2" key="1">
    <citation type="journal article" date="2014" name="Front. Microbiol.">
        <title>High frequency of phylogenetically diverse reductive dehalogenase-homologous genes in deep subseafloor sedimentary metagenomes.</title>
        <authorList>
            <person name="Kawai M."/>
            <person name="Futagami T."/>
            <person name="Toyoda A."/>
            <person name="Takaki Y."/>
            <person name="Nishi S."/>
            <person name="Hori S."/>
            <person name="Arai W."/>
            <person name="Tsubouchi T."/>
            <person name="Morono Y."/>
            <person name="Uchiyama I."/>
            <person name="Ito T."/>
            <person name="Fujiyama A."/>
            <person name="Inagaki F."/>
            <person name="Takami H."/>
        </authorList>
    </citation>
    <scope>NUCLEOTIDE SEQUENCE</scope>
    <source>
        <strain evidence="2">Expedition CK06-06</strain>
    </source>
</reference>
<accession>X1D8L9</accession>
<organism evidence="2">
    <name type="scientific">marine sediment metagenome</name>
    <dbReference type="NCBI Taxonomy" id="412755"/>
    <lineage>
        <taxon>unclassified sequences</taxon>
        <taxon>metagenomes</taxon>
        <taxon>ecological metagenomes</taxon>
    </lineage>
</organism>
<feature type="non-terminal residue" evidence="2">
    <location>
        <position position="1"/>
    </location>
</feature>
<sequence length="29" mass="3662">EYLDREKVRFAMNMLKIIFEIILILFIWC</sequence>
<dbReference type="EMBL" id="BART01035759">
    <property type="protein sequence ID" value="GAH17106.1"/>
    <property type="molecule type" value="Genomic_DNA"/>
</dbReference>
<proteinExistence type="predicted"/>
<keyword evidence="1" id="KW-0472">Membrane</keyword>
<name>X1D8L9_9ZZZZ</name>
<keyword evidence="1" id="KW-1133">Transmembrane helix</keyword>
<dbReference type="AlphaFoldDB" id="X1D8L9"/>
<comment type="caution">
    <text evidence="2">The sequence shown here is derived from an EMBL/GenBank/DDBJ whole genome shotgun (WGS) entry which is preliminary data.</text>
</comment>
<keyword evidence="1" id="KW-0812">Transmembrane</keyword>
<gene>
    <name evidence="2" type="ORF">S01H4_60589</name>
</gene>